<name>A0ABW3M3D2_9PSEU</name>
<proteinExistence type="predicted"/>
<protein>
    <submittedName>
        <fullName evidence="2">Uncharacterized protein</fullName>
    </submittedName>
</protein>
<accession>A0ABW3M3D2</accession>
<evidence type="ECO:0000313" key="3">
    <source>
        <dbReference type="Proteomes" id="UP001597045"/>
    </source>
</evidence>
<comment type="caution">
    <text evidence="2">The sequence shown here is derived from an EMBL/GenBank/DDBJ whole genome shotgun (WGS) entry which is preliminary data.</text>
</comment>
<dbReference type="EMBL" id="JBHTIS010000001">
    <property type="protein sequence ID" value="MFD1044099.1"/>
    <property type="molecule type" value="Genomic_DNA"/>
</dbReference>
<feature type="compositionally biased region" description="Polar residues" evidence="1">
    <location>
        <begin position="47"/>
        <end position="56"/>
    </location>
</feature>
<organism evidence="2 3">
    <name type="scientific">Kibdelosporangium lantanae</name>
    <dbReference type="NCBI Taxonomy" id="1497396"/>
    <lineage>
        <taxon>Bacteria</taxon>
        <taxon>Bacillati</taxon>
        <taxon>Actinomycetota</taxon>
        <taxon>Actinomycetes</taxon>
        <taxon>Pseudonocardiales</taxon>
        <taxon>Pseudonocardiaceae</taxon>
        <taxon>Kibdelosporangium</taxon>
    </lineage>
</organism>
<sequence>MLAVPPGAQELDVEVEVRYDLAPDGALGTSPAADTSTFTLCLGRSTEPMTTETSAPTVRPTGARVPRVQKLKD</sequence>
<keyword evidence="3" id="KW-1185">Reference proteome</keyword>
<evidence type="ECO:0000313" key="2">
    <source>
        <dbReference type="EMBL" id="MFD1044099.1"/>
    </source>
</evidence>
<evidence type="ECO:0000256" key="1">
    <source>
        <dbReference type="SAM" id="MobiDB-lite"/>
    </source>
</evidence>
<dbReference type="Proteomes" id="UP001597045">
    <property type="component" value="Unassembled WGS sequence"/>
</dbReference>
<gene>
    <name evidence="2" type="ORF">ACFQ1S_00050</name>
</gene>
<reference evidence="3" key="1">
    <citation type="journal article" date="2019" name="Int. J. Syst. Evol. Microbiol.">
        <title>The Global Catalogue of Microorganisms (GCM) 10K type strain sequencing project: providing services to taxonomists for standard genome sequencing and annotation.</title>
        <authorList>
            <consortium name="The Broad Institute Genomics Platform"/>
            <consortium name="The Broad Institute Genome Sequencing Center for Infectious Disease"/>
            <person name="Wu L."/>
            <person name="Ma J."/>
        </authorList>
    </citation>
    <scope>NUCLEOTIDE SEQUENCE [LARGE SCALE GENOMIC DNA]</scope>
    <source>
        <strain evidence="3">JCM 31486</strain>
    </source>
</reference>
<feature type="region of interest" description="Disordered" evidence="1">
    <location>
        <begin position="44"/>
        <end position="73"/>
    </location>
</feature>